<accession>A0A514D182</accession>
<dbReference type="SUPFAM" id="SSF88633">
    <property type="entry name" value="Positive stranded ssRNA viruses"/>
    <property type="match status" value="1"/>
</dbReference>
<keyword evidence="2" id="KW-0946">Virion</keyword>
<evidence type="ECO:0000313" key="4">
    <source>
        <dbReference type="EMBL" id="QDH87378.1"/>
    </source>
</evidence>
<dbReference type="Gene3D" id="2.60.120.20">
    <property type="match status" value="1"/>
</dbReference>
<comment type="subcellular location">
    <subcellularLocation>
        <location evidence="1">Virion</location>
    </subcellularLocation>
</comment>
<dbReference type="GO" id="GO:0044423">
    <property type="term" value="C:virion component"/>
    <property type="evidence" value="ECO:0007669"/>
    <property type="project" value="UniProtKB-KW"/>
</dbReference>
<evidence type="ECO:0000256" key="2">
    <source>
        <dbReference type="ARBA" id="ARBA00022844"/>
    </source>
</evidence>
<reference evidence="4" key="1">
    <citation type="submission" date="2019-05" db="EMBL/GenBank/DDBJ databases">
        <title>Metatranscriptomic reconstruction reveals RNA viruses with the potential to shape carbon cycling in soil.</title>
        <authorList>
            <person name="Starr E.P."/>
            <person name="Nuccio E."/>
            <person name="Pett-Ridge J."/>
            <person name="Banfield J.F."/>
            <person name="Firestone M.K."/>
        </authorList>
    </citation>
    <scope>NUCLEOTIDE SEQUENCE</scope>
    <source>
        <strain evidence="4">H4_Bulk_47_scaffold_38</strain>
    </source>
</reference>
<dbReference type="Pfam" id="PF08762">
    <property type="entry name" value="CRPV_capsid"/>
    <property type="match status" value="1"/>
</dbReference>
<organism evidence="4">
    <name type="scientific">Picornavirales sp</name>
    <dbReference type="NCBI Taxonomy" id="1955153"/>
    <lineage>
        <taxon>Viruses</taxon>
        <taxon>Riboviria</taxon>
        <taxon>Orthornavirae</taxon>
        <taxon>Pisuviricota</taxon>
        <taxon>Pisoniviricetes</taxon>
        <taxon>Picornavirales</taxon>
    </lineage>
</organism>
<feature type="domain" description="Dicistrovirus capsid-polyprotein C-terminal" evidence="3">
    <location>
        <begin position="45"/>
        <end position="264"/>
    </location>
</feature>
<dbReference type="InterPro" id="IPR029053">
    <property type="entry name" value="Viral_coat"/>
</dbReference>
<evidence type="ECO:0000259" key="3">
    <source>
        <dbReference type="Pfam" id="PF08762"/>
    </source>
</evidence>
<evidence type="ECO:0000256" key="1">
    <source>
        <dbReference type="ARBA" id="ARBA00004328"/>
    </source>
</evidence>
<sequence>MPITGIAPQSGRLEFDTPKPQADNCELISGTIGAASPTDVCGINELACIGESVSSFRQLLKMTSVMPWTGSLPGAALYCVVMPFAYGNYYYNGSVMQPTLLGTDLYGTLCSFYCFSRGGVRIKFLNQRAAMSDMPPFSYLSIGASGTSFAWPYVGSLANTDAALSTTKVTQQRTPTAFHNVKGNGAAEVQVPQYHKWHSRINSEHMVSFLTSYSSPHATPIAVNHFYNANNGTPVGGQSTICRAGADDVNFGTFISIPPLMIQTTTQDA</sequence>
<dbReference type="InterPro" id="IPR014872">
    <property type="entry name" value="Dicistrovirus_capsid-polyPr_C"/>
</dbReference>
<name>A0A514D182_9VIRU</name>
<dbReference type="EMBL" id="MN033330">
    <property type="protein sequence ID" value="QDH87378.1"/>
    <property type="molecule type" value="Genomic_RNA"/>
</dbReference>
<gene>
    <name evidence="4" type="ORF">H4Bulk4738_000001</name>
</gene>
<protein>
    <recommendedName>
        <fullName evidence="3">Dicistrovirus capsid-polyprotein C-terminal domain-containing protein</fullName>
    </recommendedName>
</protein>
<proteinExistence type="predicted"/>